<dbReference type="InterPro" id="IPR000182">
    <property type="entry name" value="GNAT_dom"/>
</dbReference>
<dbReference type="InterPro" id="IPR016181">
    <property type="entry name" value="Acyl_CoA_acyltransferase"/>
</dbReference>
<evidence type="ECO:0000313" key="2">
    <source>
        <dbReference type="EMBL" id="GAA2200286.1"/>
    </source>
</evidence>
<gene>
    <name evidence="2" type="ORF">GCM10009849_20170</name>
</gene>
<proteinExistence type="predicted"/>
<feature type="domain" description="N-acetyltransferase" evidence="1">
    <location>
        <begin position="20"/>
        <end position="193"/>
    </location>
</feature>
<evidence type="ECO:0000259" key="1">
    <source>
        <dbReference type="PROSITE" id="PS51186"/>
    </source>
</evidence>
<dbReference type="InterPro" id="IPR051908">
    <property type="entry name" value="Ribosomal_N-acetyltransferase"/>
</dbReference>
<dbReference type="SUPFAM" id="SSF55729">
    <property type="entry name" value="Acyl-CoA N-acyltransferases (Nat)"/>
    <property type="match status" value="1"/>
</dbReference>
<dbReference type="Pfam" id="PF13302">
    <property type="entry name" value="Acetyltransf_3"/>
    <property type="match status" value="1"/>
</dbReference>
<evidence type="ECO:0000313" key="3">
    <source>
        <dbReference type="Proteomes" id="UP001500432"/>
    </source>
</evidence>
<dbReference type="PROSITE" id="PS51186">
    <property type="entry name" value="GNAT"/>
    <property type="match status" value="1"/>
</dbReference>
<dbReference type="RefSeq" id="WP_344299570.1">
    <property type="nucleotide sequence ID" value="NZ_BAAAQW010000005.1"/>
</dbReference>
<dbReference type="PANTHER" id="PTHR43441">
    <property type="entry name" value="RIBOSOMAL-PROTEIN-SERINE ACETYLTRANSFERASE"/>
    <property type="match status" value="1"/>
</dbReference>
<dbReference type="PANTHER" id="PTHR43441:SF11">
    <property type="entry name" value="RIBOSOMAL-PROTEIN-SERINE ACETYLTRANSFERASE"/>
    <property type="match status" value="1"/>
</dbReference>
<organism evidence="2 3">
    <name type="scientific">Sinomonas flava</name>
    <dbReference type="NCBI Taxonomy" id="496857"/>
    <lineage>
        <taxon>Bacteria</taxon>
        <taxon>Bacillati</taxon>
        <taxon>Actinomycetota</taxon>
        <taxon>Actinomycetes</taxon>
        <taxon>Micrococcales</taxon>
        <taxon>Micrococcaceae</taxon>
        <taxon>Sinomonas</taxon>
    </lineage>
</organism>
<reference evidence="2 3" key="1">
    <citation type="journal article" date="2019" name="Int. J. Syst. Evol. Microbiol.">
        <title>The Global Catalogue of Microorganisms (GCM) 10K type strain sequencing project: providing services to taxonomists for standard genome sequencing and annotation.</title>
        <authorList>
            <consortium name="The Broad Institute Genomics Platform"/>
            <consortium name="The Broad Institute Genome Sequencing Center for Infectious Disease"/>
            <person name="Wu L."/>
            <person name="Ma J."/>
        </authorList>
    </citation>
    <scope>NUCLEOTIDE SEQUENCE [LARGE SCALE GENOMIC DNA]</scope>
    <source>
        <strain evidence="2 3">JCM 16034</strain>
    </source>
</reference>
<keyword evidence="3" id="KW-1185">Reference proteome</keyword>
<protein>
    <recommendedName>
        <fullName evidence="1">N-acetyltransferase domain-containing protein</fullName>
    </recommendedName>
</protein>
<dbReference type="EMBL" id="BAAAQW010000005">
    <property type="protein sequence ID" value="GAA2200286.1"/>
    <property type="molecule type" value="Genomic_DNA"/>
</dbReference>
<sequence length="218" mass="23887">MTDLADVWPLFGLTLGAPRLTLRPLRDDDLPGLADAVRSGIHAPERTPFALPWTDAPAAEIPANSARWIWECRSRTRPESWLVQFGVFAHDGALLGLQDVGAEDFAHLATVETGSWLRQDVQGQGLGSEMRAAALAWAFDWLGAEVALTAAYDWNEPSLGVSRKLGYEPNGERRRVSRPGVVERELLLRLPREAFRRPEWTLSVEGHGAAAAFLGVGA</sequence>
<dbReference type="Gene3D" id="3.40.630.30">
    <property type="match status" value="1"/>
</dbReference>
<dbReference type="Proteomes" id="UP001500432">
    <property type="component" value="Unassembled WGS sequence"/>
</dbReference>
<comment type="caution">
    <text evidence="2">The sequence shown here is derived from an EMBL/GenBank/DDBJ whole genome shotgun (WGS) entry which is preliminary data.</text>
</comment>
<name>A0ABN3BU52_9MICC</name>
<accession>A0ABN3BU52</accession>